<comment type="caution">
    <text evidence="2">The sequence shown here is derived from an EMBL/GenBank/DDBJ whole genome shotgun (WGS) entry which is preliminary data.</text>
</comment>
<dbReference type="Proteomes" id="UP001058974">
    <property type="component" value="Chromosome 3"/>
</dbReference>
<gene>
    <name evidence="2" type="ORF">KIW84_032831</name>
</gene>
<organism evidence="2 3">
    <name type="scientific">Pisum sativum</name>
    <name type="common">Garden pea</name>
    <name type="synonym">Lathyrus oleraceus</name>
    <dbReference type="NCBI Taxonomy" id="3888"/>
    <lineage>
        <taxon>Eukaryota</taxon>
        <taxon>Viridiplantae</taxon>
        <taxon>Streptophyta</taxon>
        <taxon>Embryophyta</taxon>
        <taxon>Tracheophyta</taxon>
        <taxon>Spermatophyta</taxon>
        <taxon>Magnoliopsida</taxon>
        <taxon>eudicotyledons</taxon>
        <taxon>Gunneridae</taxon>
        <taxon>Pentapetalae</taxon>
        <taxon>rosids</taxon>
        <taxon>fabids</taxon>
        <taxon>Fabales</taxon>
        <taxon>Fabaceae</taxon>
        <taxon>Papilionoideae</taxon>
        <taxon>50 kb inversion clade</taxon>
        <taxon>NPAAA clade</taxon>
        <taxon>Hologalegina</taxon>
        <taxon>IRL clade</taxon>
        <taxon>Fabeae</taxon>
        <taxon>Lathyrus</taxon>
    </lineage>
</organism>
<evidence type="ECO:0000313" key="3">
    <source>
        <dbReference type="Proteomes" id="UP001058974"/>
    </source>
</evidence>
<feature type="transmembrane region" description="Helical" evidence="1">
    <location>
        <begin position="60"/>
        <end position="82"/>
    </location>
</feature>
<dbReference type="Gramene" id="Psat03G0283100-T1">
    <property type="protein sequence ID" value="KAI5427576.1"/>
    <property type="gene ID" value="KIW84_032831"/>
</dbReference>
<dbReference type="AlphaFoldDB" id="A0A9D4XZN5"/>
<keyword evidence="1" id="KW-0812">Transmembrane</keyword>
<keyword evidence="3" id="KW-1185">Reference proteome</keyword>
<sequence>MECDFVQATIGFLSCGIGSPSFTFLGIPTGINLRHREVWKPIVDKIRRILAIWHNRFLSIGGRVVFLNSVLVNILIFFFSFYKTPKVSRFSVFWCYRIRLGKGNFIDFLLHLWFSSVPLRFLFPSVFLVSDHHSYKVGECGFWLFGRWIWDIEIRADLLSEEDFVLLSQLYAILQVVQLDLWRDDRFIWWRNNGGFSVSDSYCRMVVVESSGVVMEADKL</sequence>
<keyword evidence="1" id="KW-1133">Transmembrane helix</keyword>
<name>A0A9D4XZN5_PEA</name>
<reference evidence="2 3" key="1">
    <citation type="journal article" date="2022" name="Nat. Genet.">
        <title>Improved pea reference genome and pan-genome highlight genomic features and evolutionary characteristics.</title>
        <authorList>
            <person name="Yang T."/>
            <person name="Liu R."/>
            <person name="Luo Y."/>
            <person name="Hu S."/>
            <person name="Wang D."/>
            <person name="Wang C."/>
            <person name="Pandey M.K."/>
            <person name="Ge S."/>
            <person name="Xu Q."/>
            <person name="Li N."/>
            <person name="Li G."/>
            <person name="Huang Y."/>
            <person name="Saxena R.K."/>
            <person name="Ji Y."/>
            <person name="Li M."/>
            <person name="Yan X."/>
            <person name="He Y."/>
            <person name="Liu Y."/>
            <person name="Wang X."/>
            <person name="Xiang C."/>
            <person name="Varshney R.K."/>
            <person name="Ding H."/>
            <person name="Gao S."/>
            <person name="Zong X."/>
        </authorList>
    </citation>
    <scope>NUCLEOTIDE SEQUENCE [LARGE SCALE GENOMIC DNA]</scope>
    <source>
        <strain evidence="2 3">cv. Zhongwan 6</strain>
    </source>
</reference>
<proteinExistence type="predicted"/>
<evidence type="ECO:0000313" key="2">
    <source>
        <dbReference type="EMBL" id="KAI5427576.1"/>
    </source>
</evidence>
<dbReference type="EMBL" id="JAMSHJ010000003">
    <property type="protein sequence ID" value="KAI5427576.1"/>
    <property type="molecule type" value="Genomic_DNA"/>
</dbReference>
<dbReference type="PANTHER" id="PTHR33116">
    <property type="entry name" value="REVERSE TRANSCRIPTASE ZINC-BINDING DOMAIN-CONTAINING PROTEIN-RELATED-RELATED"/>
    <property type="match status" value="1"/>
</dbReference>
<accession>A0A9D4XZN5</accession>
<protein>
    <submittedName>
        <fullName evidence="2">Uncharacterized protein</fullName>
    </submittedName>
</protein>
<evidence type="ECO:0000256" key="1">
    <source>
        <dbReference type="SAM" id="Phobius"/>
    </source>
</evidence>
<dbReference type="PANTHER" id="PTHR33116:SF78">
    <property type="entry name" value="OS12G0587133 PROTEIN"/>
    <property type="match status" value="1"/>
</dbReference>
<keyword evidence="1" id="KW-0472">Membrane</keyword>